<reference evidence="2 3" key="1">
    <citation type="journal article" date="2018" name="Biotechnol. Adv.">
        <title>Improved genomic resources and new bioinformatic workflow for the carcinogenic parasite Clonorchis sinensis: Biotechnological implications.</title>
        <authorList>
            <person name="Wang D."/>
            <person name="Korhonen P.K."/>
            <person name="Gasser R.B."/>
            <person name="Young N.D."/>
        </authorList>
    </citation>
    <scope>NUCLEOTIDE SEQUENCE [LARGE SCALE GENOMIC DNA]</scope>
    <source>
        <strain evidence="2">Cs-k2</strain>
    </source>
</reference>
<feature type="region of interest" description="Disordered" evidence="1">
    <location>
        <begin position="54"/>
        <end position="87"/>
    </location>
</feature>
<sequence length="133" mass="14111">MINNNRSVYTCCDTDLCLDQSRSTSVHTIQPVDTAITSTEAAIAKFVPVVTEEENNLKPMSAAEDKSLEPAAENASQHLEVSSPATDHASVWNPSFSMSIICGLIDPVLQGKQAATTTDTLAKIASSELAAET</sequence>
<evidence type="ECO:0000313" key="3">
    <source>
        <dbReference type="Proteomes" id="UP000286415"/>
    </source>
</evidence>
<comment type="caution">
    <text evidence="2">The sequence shown here is derived from an EMBL/GenBank/DDBJ whole genome shotgun (WGS) entry which is preliminary data.</text>
</comment>
<evidence type="ECO:0000313" key="2">
    <source>
        <dbReference type="EMBL" id="KAG5446398.1"/>
    </source>
</evidence>
<name>A0A419QAM4_CLOSI</name>
<accession>A0A419QAM4</accession>
<dbReference type="Proteomes" id="UP000286415">
    <property type="component" value="Unassembled WGS sequence"/>
</dbReference>
<protein>
    <submittedName>
        <fullName evidence="2">Uncharacterized protein</fullName>
    </submittedName>
</protein>
<keyword evidence="3" id="KW-1185">Reference proteome</keyword>
<dbReference type="InParanoid" id="A0A419QAM4"/>
<reference evidence="2 3" key="2">
    <citation type="journal article" date="2021" name="Genomics">
        <title>High-quality reference genome for Clonorchis sinensis.</title>
        <authorList>
            <person name="Young N.D."/>
            <person name="Stroehlein A.J."/>
            <person name="Kinkar L."/>
            <person name="Wang T."/>
            <person name="Sohn W.M."/>
            <person name="Chang B.C.H."/>
            <person name="Kaur P."/>
            <person name="Weisz D."/>
            <person name="Dudchenko O."/>
            <person name="Aiden E.L."/>
            <person name="Korhonen P.K."/>
            <person name="Gasser R.B."/>
        </authorList>
    </citation>
    <scope>NUCLEOTIDE SEQUENCE [LARGE SCALE GENOMIC DNA]</scope>
    <source>
        <strain evidence="2">Cs-k2</strain>
    </source>
</reference>
<dbReference type="AlphaFoldDB" id="A0A419QAM4"/>
<evidence type="ECO:0000256" key="1">
    <source>
        <dbReference type="SAM" id="MobiDB-lite"/>
    </source>
</evidence>
<gene>
    <name evidence="2" type="ORF">CSKR_113275</name>
</gene>
<proteinExistence type="predicted"/>
<feature type="compositionally biased region" description="Polar residues" evidence="1">
    <location>
        <begin position="74"/>
        <end position="85"/>
    </location>
</feature>
<organism evidence="2 3">
    <name type="scientific">Clonorchis sinensis</name>
    <name type="common">Chinese liver fluke</name>
    <dbReference type="NCBI Taxonomy" id="79923"/>
    <lineage>
        <taxon>Eukaryota</taxon>
        <taxon>Metazoa</taxon>
        <taxon>Spiralia</taxon>
        <taxon>Lophotrochozoa</taxon>
        <taxon>Platyhelminthes</taxon>
        <taxon>Trematoda</taxon>
        <taxon>Digenea</taxon>
        <taxon>Opisthorchiida</taxon>
        <taxon>Opisthorchiata</taxon>
        <taxon>Opisthorchiidae</taxon>
        <taxon>Clonorchis</taxon>
    </lineage>
</organism>
<dbReference type="EMBL" id="NIRI02000056">
    <property type="protein sequence ID" value="KAG5446398.1"/>
    <property type="molecule type" value="Genomic_DNA"/>
</dbReference>